<evidence type="ECO:0000313" key="4">
    <source>
        <dbReference type="Proteomes" id="UP000245790"/>
    </source>
</evidence>
<dbReference type="RefSeq" id="WP_109764549.1">
    <property type="nucleotide sequence ID" value="NZ_QGGU01000011.1"/>
</dbReference>
<dbReference type="AlphaFoldDB" id="A0A316FHU8"/>
<evidence type="ECO:0000313" key="3">
    <source>
        <dbReference type="EMBL" id="PWK47296.1"/>
    </source>
</evidence>
<feature type="coiled-coil region" evidence="1">
    <location>
        <begin position="111"/>
        <end position="220"/>
    </location>
</feature>
<keyword evidence="1" id="KW-0175">Coiled coil</keyword>
<feature type="signal peptide" evidence="2">
    <location>
        <begin position="1"/>
        <end position="20"/>
    </location>
</feature>
<dbReference type="Proteomes" id="UP000245790">
    <property type="component" value="Unassembled WGS sequence"/>
</dbReference>
<dbReference type="OrthoDB" id="7061952at2"/>
<dbReference type="EMBL" id="QGGU01000011">
    <property type="protein sequence ID" value="PWK47296.1"/>
    <property type="molecule type" value="Genomic_DNA"/>
</dbReference>
<proteinExistence type="predicted"/>
<accession>A0A316FHU8</accession>
<evidence type="ECO:0000256" key="2">
    <source>
        <dbReference type="SAM" id="SignalP"/>
    </source>
</evidence>
<protein>
    <submittedName>
        <fullName evidence="3">Uncharacterized protein</fullName>
    </submittedName>
</protein>
<keyword evidence="2" id="KW-0732">Signal</keyword>
<evidence type="ECO:0000256" key="1">
    <source>
        <dbReference type="SAM" id="Coils"/>
    </source>
</evidence>
<sequence>MKIKSLFAGLLVSAATFSYAANYDDINKDMRIMKKIIETSISGNNHYSTRVEAMYLAKQGMVFTIHSSGAFHIPAPDGDWEAWGQAIGANTLSIVQEAIPAMAPILPPEAMAEMEAEIAQGMADLDGERSEVAAEIAEELRYMREQMRDNKEEYRDNLREIRELEREKYRAEKDRREAIEQKRKELEKRIEKNKAKMDTYNEKMQEYRNARQKRSKEKRMAIINETIGAICDYNASLKSLDSNEHVTVIFNKFSESNKKDDRVYVFDKSDLSDCDSDDDGIKDLLKQAISYDL</sequence>
<comment type="caution">
    <text evidence="3">The sequence shown here is derived from an EMBL/GenBank/DDBJ whole genome shotgun (WGS) entry which is preliminary data.</text>
</comment>
<reference evidence="3 4" key="1">
    <citation type="submission" date="2018-05" db="EMBL/GenBank/DDBJ databases">
        <title>Genomic Encyclopedia of Type Strains, Phase IV (KMG-IV): sequencing the most valuable type-strain genomes for metagenomic binning, comparative biology and taxonomic classification.</title>
        <authorList>
            <person name="Goeker M."/>
        </authorList>
    </citation>
    <scope>NUCLEOTIDE SEQUENCE [LARGE SCALE GENOMIC DNA]</scope>
    <source>
        <strain evidence="3 4">DSM 25350</strain>
    </source>
</reference>
<name>A0A316FHU8_9GAMM</name>
<gene>
    <name evidence="3" type="ORF">C8D97_11141</name>
</gene>
<organism evidence="3 4">
    <name type="scientific">Pleionea mediterranea</name>
    <dbReference type="NCBI Taxonomy" id="523701"/>
    <lineage>
        <taxon>Bacteria</taxon>
        <taxon>Pseudomonadati</taxon>
        <taxon>Pseudomonadota</taxon>
        <taxon>Gammaproteobacteria</taxon>
        <taxon>Oceanospirillales</taxon>
        <taxon>Pleioneaceae</taxon>
        <taxon>Pleionea</taxon>
    </lineage>
</organism>
<feature type="chain" id="PRO_5016414204" evidence="2">
    <location>
        <begin position="21"/>
        <end position="293"/>
    </location>
</feature>
<keyword evidence="4" id="KW-1185">Reference proteome</keyword>